<gene>
    <name evidence="2" type="ORF">ACFPJ5_17625</name>
</gene>
<reference evidence="2 3" key="1">
    <citation type="journal article" date="2019" name="Int. J. Syst. Evol. Microbiol.">
        <title>The Global Catalogue of Microorganisms (GCM) 10K type strain sequencing project: providing services to taxonomists for standard genome sequencing and annotation.</title>
        <authorList>
            <consortium name="The Broad Institute Genomics Platform"/>
            <consortium name="The Broad Institute Genome Sequencing Center for Infectious Disease"/>
            <person name="Wu L."/>
            <person name="Ma J."/>
        </authorList>
    </citation>
    <scope>NUCLEOTIDE SEQUENCE [LARGE SCALE GENOMIC DNA]</scope>
    <source>
        <strain evidence="2 3">CGMCC 1.12237</strain>
    </source>
</reference>
<evidence type="ECO:0000259" key="1">
    <source>
        <dbReference type="Pfam" id="PF18545"/>
    </source>
</evidence>
<feature type="domain" description="Halobacterial output" evidence="1">
    <location>
        <begin position="33"/>
        <end position="101"/>
    </location>
</feature>
<dbReference type="RefSeq" id="WP_227231317.1">
    <property type="nucleotide sequence ID" value="NZ_JAJCVJ010000003.1"/>
</dbReference>
<sequence length="107" mass="11852">MSRGRALPSGREIEYDDRHGTYAVEWGDDEIDSIPYAIVELVAALEDRQPTEVVPLGEYVDTDALERLFEPSARNGHPVGTVKFEYAGYTVTVHDGRITASPISTIE</sequence>
<protein>
    <submittedName>
        <fullName evidence="2">HalOD1 output domain-containing protein</fullName>
    </submittedName>
</protein>
<accession>A0ABD5RFY3</accession>
<comment type="caution">
    <text evidence="2">The sequence shown here is derived from an EMBL/GenBank/DDBJ whole genome shotgun (WGS) entry which is preliminary data.</text>
</comment>
<name>A0ABD5RFY3_9EURY</name>
<dbReference type="InterPro" id="IPR040624">
    <property type="entry name" value="HalOD1"/>
</dbReference>
<proteinExistence type="predicted"/>
<evidence type="ECO:0000313" key="2">
    <source>
        <dbReference type="EMBL" id="MFC5368746.1"/>
    </source>
</evidence>
<dbReference type="AlphaFoldDB" id="A0ABD5RFY3"/>
<dbReference type="Pfam" id="PF18545">
    <property type="entry name" value="HalOD1"/>
    <property type="match status" value="1"/>
</dbReference>
<evidence type="ECO:0000313" key="3">
    <source>
        <dbReference type="Proteomes" id="UP001596201"/>
    </source>
</evidence>
<organism evidence="2 3">
    <name type="scientific">Salinirubrum litoreum</name>
    <dbReference type="NCBI Taxonomy" id="1126234"/>
    <lineage>
        <taxon>Archaea</taxon>
        <taxon>Methanobacteriati</taxon>
        <taxon>Methanobacteriota</taxon>
        <taxon>Stenosarchaea group</taxon>
        <taxon>Halobacteria</taxon>
        <taxon>Halobacteriales</taxon>
        <taxon>Haloferacaceae</taxon>
        <taxon>Salinirubrum</taxon>
    </lineage>
</organism>
<keyword evidence="3" id="KW-1185">Reference proteome</keyword>
<dbReference type="EMBL" id="JBHSKX010000004">
    <property type="protein sequence ID" value="MFC5368746.1"/>
    <property type="molecule type" value="Genomic_DNA"/>
</dbReference>
<dbReference type="Proteomes" id="UP001596201">
    <property type="component" value="Unassembled WGS sequence"/>
</dbReference>